<keyword evidence="2" id="KW-1185">Reference proteome</keyword>
<comment type="caution">
    <text evidence="1">The sequence shown here is derived from an EMBL/GenBank/DDBJ whole genome shotgun (WGS) entry which is preliminary data.</text>
</comment>
<proteinExistence type="predicted"/>
<dbReference type="EMBL" id="JBHSKD010000009">
    <property type="protein sequence ID" value="MFC5177036.1"/>
    <property type="molecule type" value="Genomic_DNA"/>
</dbReference>
<dbReference type="RefSeq" id="WP_378589754.1">
    <property type="nucleotide sequence ID" value="NZ_JBHSKD010000009.1"/>
</dbReference>
<gene>
    <name evidence="1" type="ORF">ACFPGP_10160</name>
</gene>
<reference evidence="2" key="1">
    <citation type="journal article" date="2019" name="Int. J. Syst. Evol. Microbiol.">
        <title>The Global Catalogue of Microorganisms (GCM) 10K type strain sequencing project: providing services to taxonomists for standard genome sequencing and annotation.</title>
        <authorList>
            <consortium name="The Broad Institute Genomics Platform"/>
            <consortium name="The Broad Institute Genome Sequencing Center for Infectious Disease"/>
            <person name="Wu L."/>
            <person name="Ma J."/>
        </authorList>
    </citation>
    <scope>NUCLEOTIDE SEQUENCE [LARGE SCALE GENOMIC DNA]</scope>
    <source>
        <strain evidence="2">DFY41</strain>
    </source>
</reference>
<name>A0ABW0BIA0_9ACTN</name>
<organism evidence="1 2">
    <name type="scientific">Nocardioides taihuensis</name>
    <dbReference type="NCBI Taxonomy" id="1835606"/>
    <lineage>
        <taxon>Bacteria</taxon>
        <taxon>Bacillati</taxon>
        <taxon>Actinomycetota</taxon>
        <taxon>Actinomycetes</taxon>
        <taxon>Propionibacteriales</taxon>
        <taxon>Nocardioidaceae</taxon>
        <taxon>Nocardioides</taxon>
    </lineage>
</organism>
<protein>
    <submittedName>
        <fullName evidence="1">Uncharacterized protein</fullName>
    </submittedName>
</protein>
<accession>A0ABW0BIA0</accession>
<evidence type="ECO:0000313" key="1">
    <source>
        <dbReference type="EMBL" id="MFC5177036.1"/>
    </source>
</evidence>
<sequence length="51" mass="5486">MWDTVAETHRHGADEHLSHDMPCQRCGHALHTFLACGEGCDCGARLLPGAA</sequence>
<dbReference type="Proteomes" id="UP001596087">
    <property type="component" value="Unassembled WGS sequence"/>
</dbReference>
<evidence type="ECO:0000313" key="2">
    <source>
        <dbReference type="Proteomes" id="UP001596087"/>
    </source>
</evidence>